<keyword evidence="3" id="KW-1185">Reference proteome</keyword>
<dbReference type="AlphaFoldDB" id="A0A6M1R4I4"/>
<dbReference type="Proteomes" id="UP000473008">
    <property type="component" value="Unassembled WGS sequence"/>
</dbReference>
<evidence type="ECO:0000313" key="3">
    <source>
        <dbReference type="Proteomes" id="UP000473008"/>
    </source>
</evidence>
<protein>
    <recommendedName>
        <fullName evidence="4">Lipoprotein</fullName>
    </recommendedName>
</protein>
<dbReference type="RefSeq" id="WP_165012194.1">
    <property type="nucleotide sequence ID" value="NZ_JAALDL010000003.1"/>
</dbReference>
<feature type="signal peptide" evidence="1">
    <location>
        <begin position="1"/>
        <end position="20"/>
    </location>
</feature>
<proteinExistence type="predicted"/>
<comment type="caution">
    <text evidence="2">The sequence shown here is derived from an EMBL/GenBank/DDBJ whole genome shotgun (WGS) entry which is preliminary data.</text>
</comment>
<dbReference type="EMBL" id="JAALDL010000003">
    <property type="protein sequence ID" value="NGN97175.1"/>
    <property type="molecule type" value="Genomic_DNA"/>
</dbReference>
<evidence type="ECO:0000313" key="2">
    <source>
        <dbReference type="EMBL" id="NGN97175.1"/>
    </source>
</evidence>
<accession>A0A6M1R4I4</accession>
<evidence type="ECO:0008006" key="4">
    <source>
        <dbReference type="Google" id="ProtNLM"/>
    </source>
</evidence>
<sequence>MAVFKSVPKLVFLASCSLFLGCGGGGGSNERPQNTPDDGGSSVNVNGVPSLNSLSAFSTNSPPNLVSCSKAFLNDESCSLSEIKPLGVSTSSVSLSDIESRLVVSHDWMAQSFLEAMEDISSPDLNNLFKSVNAIVISYDIRPSFYHSFTASMYIDPRYLWRNKDEWDSIFKQDDFRSDYGDGLRFDAFRRYVDWNGDYVTWSNTFRTNTYESRSSYQIAPGLLRLLAHELAHANDYLPHDSLSSLGDSGTIREAMNDITPVHQELESSIPLTDDTLREIADVMFGGANASEFIRSIEPSYAGVFFNYDGAEDLYSYYTPQEDVAMLLESLMMLKRYYAVSDVAFVSVPEDRDNASCDDYVIGWGQRARLADRYVEQRAAFVAERILGTDVSNNLFPLYADATPLPTDVGWCAAMDSLRSYERASSYSLKKEASNTNRDIEEDRLVNW</sequence>
<organism evidence="2 3">
    <name type="scientific">Grimontia sedimenti</name>
    <dbReference type="NCBI Taxonomy" id="2711294"/>
    <lineage>
        <taxon>Bacteria</taxon>
        <taxon>Pseudomonadati</taxon>
        <taxon>Pseudomonadota</taxon>
        <taxon>Gammaproteobacteria</taxon>
        <taxon>Vibrionales</taxon>
        <taxon>Vibrionaceae</taxon>
        <taxon>Grimontia</taxon>
    </lineage>
</organism>
<evidence type="ECO:0000256" key="1">
    <source>
        <dbReference type="SAM" id="SignalP"/>
    </source>
</evidence>
<reference evidence="2 3" key="1">
    <citation type="submission" date="2020-02" db="EMBL/GenBank/DDBJ databases">
        <title>The draft genome of Grimontia sedimenta sp. nov., isolated from benthic sediments near coral reefs south of Kuwait.</title>
        <authorList>
            <person name="Mahmoud H.M."/>
            <person name="Jose L."/>
            <person name="Eapen S."/>
        </authorList>
    </citation>
    <scope>NUCLEOTIDE SEQUENCE [LARGE SCALE GENOMIC DNA]</scope>
    <source>
        <strain evidence="2 3">S25</strain>
    </source>
</reference>
<keyword evidence="1" id="KW-0732">Signal</keyword>
<name>A0A6M1R4I4_9GAMM</name>
<gene>
    <name evidence="2" type="ORF">G5S52_05740</name>
</gene>
<dbReference type="PROSITE" id="PS51257">
    <property type="entry name" value="PROKAR_LIPOPROTEIN"/>
    <property type="match status" value="1"/>
</dbReference>
<feature type="chain" id="PRO_5026758227" description="Lipoprotein" evidence="1">
    <location>
        <begin position="21"/>
        <end position="448"/>
    </location>
</feature>